<name>A0A2W5M811_9GAMM</name>
<reference evidence="1 2" key="1">
    <citation type="submission" date="2017-08" db="EMBL/GenBank/DDBJ databases">
        <title>Infants hospitalized years apart are colonized by the same room-sourced microbial strains.</title>
        <authorList>
            <person name="Brooks B."/>
            <person name="Olm M.R."/>
            <person name="Firek B.A."/>
            <person name="Baker R."/>
            <person name="Thomas B.C."/>
            <person name="Morowitz M.J."/>
            <person name="Banfield J.F."/>
        </authorList>
    </citation>
    <scope>NUCLEOTIDE SEQUENCE [LARGE SCALE GENOMIC DNA]</scope>
    <source>
        <strain evidence="1">S2_005_003_R2_42</strain>
    </source>
</reference>
<dbReference type="Gene3D" id="2.60.40.10">
    <property type="entry name" value="Immunoglobulins"/>
    <property type="match status" value="1"/>
</dbReference>
<dbReference type="InterPro" id="IPR013783">
    <property type="entry name" value="Ig-like_fold"/>
</dbReference>
<proteinExistence type="predicted"/>
<gene>
    <name evidence="1" type="ORF">DI564_11630</name>
</gene>
<protein>
    <submittedName>
        <fullName evidence="1">Uncharacterized protein</fullName>
    </submittedName>
</protein>
<dbReference type="Proteomes" id="UP000249046">
    <property type="component" value="Unassembled WGS sequence"/>
</dbReference>
<organism evidence="1 2">
    <name type="scientific">Rhodanobacter denitrificans</name>
    <dbReference type="NCBI Taxonomy" id="666685"/>
    <lineage>
        <taxon>Bacteria</taxon>
        <taxon>Pseudomonadati</taxon>
        <taxon>Pseudomonadota</taxon>
        <taxon>Gammaproteobacteria</taxon>
        <taxon>Lysobacterales</taxon>
        <taxon>Rhodanobacteraceae</taxon>
        <taxon>Rhodanobacter</taxon>
    </lineage>
</organism>
<sequence length="364" mass="39167">MFLLDTGEAKAVPTYAYAQGFVSSVLDDPRPEVDLGEVVIGGALPSRQVELSSRDHGGLRATGIVESPDFVDAKLENGGRTVRVAYKASAPWGLRSDDRIVVSLDTPQQKKVAIAVNAYIVGDVATERPPVSLGVVRTDADREYFVPLRSRNGKSFRVGKVELDAFKDAKADVVDCSPAADGCKRVRIKGGKGIGFGPLEGLLRVELPDYGQVLPIRLTATALPPGVEPAEQPSEPAPTAEQKRLMADPTARGANDIHEVLKAKVRELQGPPPAGRGPLLKWSVANEEAVYGYVILRGDSESGPFERINRDTIPAGTFEEGYANAYQWRDTSAVTGQTYWYSIGLINKDGTKDSLTGPQRVVAK</sequence>
<evidence type="ECO:0000313" key="2">
    <source>
        <dbReference type="Proteomes" id="UP000249046"/>
    </source>
</evidence>
<comment type="caution">
    <text evidence="1">The sequence shown here is derived from an EMBL/GenBank/DDBJ whole genome shotgun (WGS) entry which is preliminary data.</text>
</comment>
<evidence type="ECO:0000313" key="1">
    <source>
        <dbReference type="EMBL" id="PZQ13533.1"/>
    </source>
</evidence>
<dbReference type="AlphaFoldDB" id="A0A2W5M811"/>
<accession>A0A2W5M811</accession>
<dbReference type="EMBL" id="QFPO01000009">
    <property type="protein sequence ID" value="PZQ13533.1"/>
    <property type="molecule type" value="Genomic_DNA"/>
</dbReference>